<dbReference type="eggNOG" id="KOG1000">
    <property type="taxonomic scope" value="Eukaryota"/>
</dbReference>
<feature type="domain" description="Helicase ATP-binding" evidence="7">
    <location>
        <begin position="159"/>
        <end position="317"/>
    </location>
</feature>
<accession>Q22C20</accession>
<dbReference type="AlphaFoldDB" id="Q22C20"/>
<evidence type="ECO:0000256" key="2">
    <source>
        <dbReference type="ARBA" id="ARBA00022801"/>
    </source>
</evidence>
<dbReference type="KEGG" id="tet:TTHERM_01080500"/>
<keyword evidence="10" id="KW-1185">Reference proteome</keyword>
<dbReference type="PROSITE" id="PS51194">
    <property type="entry name" value="HELICASE_CTER"/>
    <property type="match status" value="1"/>
</dbReference>
<sequence length="1157" mass="133844">MYFQQFQKGGYGNFNRQNSSNYNYNNNNNNVDKKQITIQLVQDNTILISGSYTSFTEQRKDIIKKLGGSWDNDRKGWRCQYSQYNLIKQNIEKTGVEIQGIPDFVNSAIKSINEKLTFQTDKKQYEILYNPEDINKKIENELPQKTVTNLYNFQKQGVQFGLKNNGRVLIADEMGVGKTIQAICLASCYKSAWPLLIICPSSLKYNWKEEIVKWAYPPLKEMQVQILSKQAEEIYIMTRVLIVSYDLAPKVEEKIKRFKTNIVIADEAHYLKNAQAKRTNSLLPILQKIKHVILLTGTPAFARPKEMFTLLSIIRPDIFKTFKSFGDRYCDPKPARFGGGIDYTGSTNEKELFYILKKTIMIRRLKQDVLSQLPSKRRKKVHVNVDPKILSEIQAILNQTNKSSLEQLFEQAQKQNESSNEEQNGSSSMFSALSLCYQLSGQAKLHELKNYIKDLLENDIKIIVFAHHNEMLNQLENFVQNELQLKFIRIDGKVAPKERHERVQQFQTDPQVKVAILSLLAASTGLTLTASSNIVFAEMNWTPAIMQQAEDRAHRIGQENSVLCHYILGEKTLDDLLYKKIEQKIAIVSNILDGESKALKIDEVQKAENENQIMGDDNNQYIEEDIEDSANGTQMTQQRQMTQAQFLQQLIQEKENRKIQSSQISEQISNAESTVNQNQVEQVLKPLNIQVNNNQQSESENSDDDEEEELFILKMIAAQSAKSLKEKQNNIEKNSVISDNNQNNEKFNQMSEKTSIQKEQNDKQIPILAEINEKIQIEDDEAVINEYQIKISEECKIQKNVIPQKESKIQCNDNKYNILISSIEDSNINHEQIDDYIYDDNQNLSIEQITLSVDKLNSTEKKAQQNLSTNSINNNIQKLQNNNLNTMKNNQNPQDLETFNEFLFSSSSKKQSNIFQKKSETKNNVEKEQQANKINKQTPKDNKIIPKTDEQISTNKVDSINKYQSDEFFYDDEDYFNSIKQDIKTNSIDLYNSQSKQKNPSVNLTQKQKQFLRAENYQKGIKKIIFDNGDVEYVSSSEDLEQFYSNKLESNVQKIISNKQEEPKCDYDSDDELFSYLDQNFSSKQESNKELSYSKSNSDIQQPTTRNVRKREDFEQDFVDRNGISEQDCNQVFNQFQPQKQSSISKKSLLKLAKQHF</sequence>
<evidence type="ECO:0000256" key="1">
    <source>
        <dbReference type="ARBA" id="ARBA00022741"/>
    </source>
</evidence>
<proteinExistence type="predicted"/>
<dbReference type="InterPro" id="IPR027417">
    <property type="entry name" value="P-loop_NTPase"/>
</dbReference>
<feature type="coiled-coil region" evidence="5">
    <location>
        <begin position="604"/>
        <end position="657"/>
    </location>
</feature>
<dbReference type="GO" id="GO:0004386">
    <property type="term" value="F:helicase activity"/>
    <property type="evidence" value="ECO:0007669"/>
    <property type="project" value="UniProtKB-KW"/>
</dbReference>
<dbReference type="GO" id="GO:0005524">
    <property type="term" value="F:ATP binding"/>
    <property type="evidence" value="ECO:0007669"/>
    <property type="project" value="UniProtKB-KW"/>
</dbReference>
<dbReference type="SMART" id="SM00487">
    <property type="entry name" value="DEXDc"/>
    <property type="match status" value="1"/>
</dbReference>
<dbReference type="GO" id="GO:0031297">
    <property type="term" value="P:replication fork processing"/>
    <property type="evidence" value="ECO:0007669"/>
    <property type="project" value="TreeGrafter"/>
</dbReference>
<feature type="region of interest" description="Disordered" evidence="6">
    <location>
        <begin position="1086"/>
        <end position="1111"/>
    </location>
</feature>
<dbReference type="GeneID" id="7845399"/>
<dbReference type="Pfam" id="PF00271">
    <property type="entry name" value="Helicase_C"/>
    <property type="match status" value="1"/>
</dbReference>
<gene>
    <name evidence="9" type="ORF">TTHERM_01080500</name>
</gene>
<organism evidence="9 10">
    <name type="scientific">Tetrahymena thermophila (strain SB210)</name>
    <dbReference type="NCBI Taxonomy" id="312017"/>
    <lineage>
        <taxon>Eukaryota</taxon>
        <taxon>Sar</taxon>
        <taxon>Alveolata</taxon>
        <taxon>Ciliophora</taxon>
        <taxon>Intramacronucleata</taxon>
        <taxon>Oligohymenophorea</taxon>
        <taxon>Hymenostomatida</taxon>
        <taxon>Tetrahymenina</taxon>
        <taxon>Tetrahymenidae</taxon>
        <taxon>Tetrahymena</taxon>
    </lineage>
</organism>
<dbReference type="SMART" id="SM00490">
    <property type="entry name" value="HELICc"/>
    <property type="match status" value="1"/>
</dbReference>
<dbReference type="InterPro" id="IPR049730">
    <property type="entry name" value="SNF2/RAD54-like_C"/>
</dbReference>
<dbReference type="EMBL" id="GG662470">
    <property type="protein sequence ID" value="EAR82842.2"/>
    <property type="molecule type" value="Genomic_DNA"/>
</dbReference>
<dbReference type="OrthoDB" id="309679at2759"/>
<dbReference type="STRING" id="312017.Q22C20"/>
<dbReference type="FunCoup" id="Q22C20">
    <property type="interactions" value="4"/>
</dbReference>
<dbReference type="GO" id="GO:0004520">
    <property type="term" value="F:DNA endonuclease activity"/>
    <property type="evidence" value="ECO:0007669"/>
    <property type="project" value="TreeGrafter"/>
</dbReference>
<name>Q22C20_TETTS</name>
<dbReference type="CDD" id="cd18793">
    <property type="entry name" value="SF2_C_SNF"/>
    <property type="match status" value="1"/>
</dbReference>
<dbReference type="GO" id="GO:0006281">
    <property type="term" value="P:DNA repair"/>
    <property type="evidence" value="ECO:0007669"/>
    <property type="project" value="TreeGrafter"/>
</dbReference>
<dbReference type="InParanoid" id="Q22C20"/>
<dbReference type="PANTHER" id="PTHR45766">
    <property type="entry name" value="DNA ANNEALING HELICASE AND ENDONUCLEASE ZRANB3 FAMILY MEMBER"/>
    <property type="match status" value="1"/>
</dbReference>
<protein>
    <submittedName>
        <fullName evidence="9">Helicase carboxy-terminal domain protein</fullName>
    </submittedName>
</protein>
<keyword evidence="3 9" id="KW-0347">Helicase</keyword>
<keyword evidence="5" id="KW-0175">Coiled coil</keyword>
<evidence type="ECO:0000256" key="5">
    <source>
        <dbReference type="SAM" id="Coils"/>
    </source>
</evidence>
<dbReference type="Gene3D" id="3.40.50.300">
    <property type="entry name" value="P-loop containing nucleotide triphosphate hydrolases"/>
    <property type="match status" value="1"/>
</dbReference>
<feature type="compositionally biased region" description="Polar residues" evidence="6">
    <location>
        <begin position="1086"/>
        <end position="1106"/>
    </location>
</feature>
<dbReference type="Proteomes" id="UP000009168">
    <property type="component" value="Unassembled WGS sequence"/>
</dbReference>
<evidence type="ECO:0000313" key="9">
    <source>
        <dbReference type="EMBL" id="EAR82842.2"/>
    </source>
</evidence>
<dbReference type="InterPro" id="IPR000330">
    <property type="entry name" value="SNF2_N"/>
</dbReference>
<dbReference type="InterPro" id="IPR001650">
    <property type="entry name" value="Helicase_C-like"/>
</dbReference>
<keyword evidence="2" id="KW-0378">Hydrolase</keyword>
<evidence type="ECO:0000256" key="6">
    <source>
        <dbReference type="SAM" id="MobiDB-lite"/>
    </source>
</evidence>
<dbReference type="Pfam" id="PF00176">
    <property type="entry name" value="SNF2-rel_dom"/>
    <property type="match status" value="1"/>
</dbReference>
<feature type="domain" description="Helicase C-terminal" evidence="8">
    <location>
        <begin position="447"/>
        <end position="612"/>
    </location>
</feature>
<reference evidence="10" key="1">
    <citation type="journal article" date="2006" name="PLoS Biol.">
        <title>Macronuclear genome sequence of the ciliate Tetrahymena thermophila, a model eukaryote.</title>
        <authorList>
            <person name="Eisen J.A."/>
            <person name="Coyne R.S."/>
            <person name="Wu M."/>
            <person name="Wu D."/>
            <person name="Thiagarajan M."/>
            <person name="Wortman J.R."/>
            <person name="Badger J.H."/>
            <person name="Ren Q."/>
            <person name="Amedeo P."/>
            <person name="Jones K.M."/>
            <person name="Tallon L.J."/>
            <person name="Delcher A.L."/>
            <person name="Salzberg S.L."/>
            <person name="Silva J.C."/>
            <person name="Haas B.J."/>
            <person name="Majoros W.H."/>
            <person name="Farzad M."/>
            <person name="Carlton J.M."/>
            <person name="Smith R.K. Jr."/>
            <person name="Garg J."/>
            <person name="Pearlman R.E."/>
            <person name="Karrer K.M."/>
            <person name="Sun L."/>
            <person name="Manning G."/>
            <person name="Elde N.C."/>
            <person name="Turkewitz A.P."/>
            <person name="Asai D.J."/>
            <person name="Wilkes D.E."/>
            <person name="Wang Y."/>
            <person name="Cai H."/>
            <person name="Collins K."/>
            <person name="Stewart B.A."/>
            <person name="Lee S.R."/>
            <person name="Wilamowska K."/>
            <person name="Weinberg Z."/>
            <person name="Ruzzo W.L."/>
            <person name="Wloga D."/>
            <person name="Gaertig J."/>
            <person name="Frankel J."/>
            <person name="Tsao C.-C."/>
            <person name="Gorovsky M.A."/>
            <person name="Keeling P.J."/>
            <person name="Waller R.F."/>
            <person name="Patron N.J."/>
            <person name="Cherry J.M."/>
            <person name="Stover N.A."/>
            <person name="Krieger C.J."/>
            <person name="del Toro C."/>
            <person name="Ryder H.F."/>
            <person name="Williamson S.C."/>
            <person name="Barbeau R.A."/>
            <person name="Hamilton E.P."/>
            <person name="Orias E."/>
        </authorList>
    </citation>
    <scope>NUCLEOTIDE SEQUENCE [LARGE SCALE GENOMIC DNA]</scope>
    <source>
        <strain evidence="10">SB210</strain>
    </source>
</reference>
<evidence type="ECO:0000256" key="4">
    <source>
        <dbReference type="ARBA" id="ARBA00022840"/>
    </source>
</evidence>
<dbReference type="InterPro" id="IPR038718">
    <property type="entry name" value="SNF2-like_sf"/>
</dbReference>
<evidence type="ECO:0000313" key="10">
    <source>
        <dbReference type="Proteomes" id="UP000009168"/>
    </source>
</evidence>
<dbReference type="InterPro" id="IPR014001">
    <property type="entry name" value="Helicase_ATP-bd"/>
</dbReference>
<dbReference type="CDD" id="cd18010">
    <property type="entry name" value="DEXHc_HARP_SMARCAL1"/>
    <property type="match status" value="1"/>
</dbReference>
<dbReference type="RefSeq" id="XP_001030505.2">
    <property type="nucleotide sequence ID" value="XM_001030505.2"/>
</dbReference>
<dbReference type="Gene3D" id="3.40.50.10810">
    <property type="entry name" value="Tandem AAA-ATPase domain"/>
    <property type="match status" value="1"/>
</dbReference>
<feature type="compositionally biased region" description="Basic and acidic residues" evidence="6">
    <location>
        <begin position="917"/>
        <end position="930"/>
    </location>
</feature>
<dbReference type="PROSITE" id="PS51192">
    <property type="entry name" value="HELICASE_ATP_BIND_1"/>
    <property type="match status" value="1"/>
</dbReference>
<dbReference type="PANTHER" id="PTHR45766:SF3">
    <property type="entry name" value="DNA ANNEALING HELICASE AND ENDONUCLEASE ZRANB3"/>
    <property type="match status" value="1"/>
</dbReference>
<evidence type="ECO:0000259" key="8">
    <source>
        <dbReference type="PROSITE" id="PS51194"/>
    </source>
</evidence>
<dbReference type="GO" id="GO:0016787">
    <property type="term" value="F:hydrolase activity"/>
    <property type="evidence" value="ECO:0007669"/>
    <property type="project" value="UniProtKB-KW"/>
</dbReference>
<evidence type="ECO:0000259" key="7">
    <source>
        <dbReference type="PROSITE" id="PS51192"/>
    </source>
</evidence>
<dbReference type="HOGENOM" id="CLU_319936_0_0_1"/>
<feature type="region of interest" description="Disordered" evidence="6">
    <location>
        <begin position="916"/>
        <end position="942"/>
    </location>
</feature>
<keyword evidence="4" id="KW-0067">ATP-binding</keyword>
<evidence type="ECO:0000256" key="3">
    <source>
        <dbReference type="ARBA" id="ARBA00022806"/>
    </source>
</evidence>
<keyword evidence="1" id="KW-0547">Nucleotide-binding</keyword>
<dbReference type="SUPFAM" id="SSF52540">
    <property type="entry name" value="P-loop containing nucleoside triphosphate hydrolases"/>
    <property type="match status" value="2"/>
</dbReference>
<dbReference type="GO" id="GO:0043596">
    <property type="term" value="C:nuclear replication fork"/>
    <property type="evidence" value="ECO:0007669"/>
    <property type="project" value="TreeGrafter"/>
</dbReference>